<name>A0A2R7Y422_9CREN</name>
<evidence type="ECO:0000256" key="2">
    <source>
        <dbReference type="ARBA" id="ARBA00005092"/>
    </source>
</evidence>
<evidence type="ECO:0000256" key="7">
    <source>
        <dbReference type="ARBA" id="ARBA00049754"/>
    </source>
</evidence>
<evidence type="ECO:0000256" key="3">
    <source>
        <dbReference type="ARBA" id="ARBA00010021"/>
    </source>
</evidence>
<comment type="catalytic activity">
    <reaction evidence="4">
        <text>(2E)-3-methyl-5-phosphooxypent-2-enoate + H(+) = isopentenyl phosphate + CO2</text>
        <dbReference type="Rhea" id="RHEA:78971"/>
        <dbReference type="ChEBI" id="CHEBI:15378"/>
        <dbReference type="ChEBI" id="CHEBI:16526"/>
        <dbReference type="ChEBI" id="CHEBI:65078"/>
        <dbReference type="ChEBI" id="CHEBI:229665"/>
        <dbReference type="EC" id="4.1.1.126"/>
    </reaction>
    <physiologicalReaction direction="left-to-right" evidence="4">
        <dbReference type="Rhea" id="RHEA:78972"/>
    </physiologicalReaction>
</comment>
<reference evidence="11 12" key="1">
    <citation type="journal article" date="2018" name="Syst. Appl. Microbiol.">
        <title>A new symbiotic nanoarchaeote (Candidatus Nanoclepta minutus) and its host (Zestosphaera tikiterensis gen. nov., sp. nov.) from a New Zealand hot spring.</title>
        <authorList>
            <person name="St John E."/>
            <person name="Liu Y."/>
            <person name="Podar M."/>
            <person name="Stott M.B."/>
            <person name="Meneghin J."/>
            <person name="Chen Z."/>
            <person name="Lagutin K."/>
            <person name="Mitchell K."/>
            <person name="Reysenbach A.L."/>
        </authorList>
    </citation>
    <scope>NUCLEOTIDE SEQUENCE [LARGE SCALE GENOMIC DNA]</scope>
    <source>
        <strain evidence="11">NZ3</strain>
    </source>
</reference>
<evidence type="ECO:0000256" key="5">
    <source>
        <dbReference type="ARBA" id="ARBA00049583"/>
    </source>
</evidence>
<protein>
    <recommendedName>
        <fullName evidence="7">Anhydromevalonate phosphate decarboxylase</fullName>
        <ecNumber evidence="6">4.1.1.126</ecNumber>
    </recommendedName>
</protein>
<evidence type="ECO:0000259" key="10">
    <source>
        <dbReference type="Pfam" id="PF20696"/>
    </source>
</evidence>
<dbReference type="FunFam" id="3.40.1670.10:FF:000003">
    <property type="entry name" value="Phenolic acid decarboxylase"/>
    <property type="match status" value="1"/>
</dbReference>
<evidence type="ECO:0000256" key="4">
    <source>
        <dbReference type="ARBA" id="ARBA00049054"/>
    </source>
</evidence>
<evidence type="ECO:0000313" key="12">
    <source>
        <dbReference type="Proteomes" id="UP000244093"/>
    </source>
</evidence>
<dbReference type="Gene3D" id="3.40.1670.10">
    <property type="entry name" value="UbiD C-terminal domain-like"/>
    <property type="match status" value="1"/>
</dbReference>
<dbReference type="NCBIfam" id="TIGR00148">
    <property type="entry name" value="UbiD family decarboxylase"/>
    <property type="match status" value="1"/>
</dbReference>
<evidence type="ECO:0000313" key="11">
    <source>
        <dbReference type="EMBL" id="PUA32139.1"/>
    </source>
</evidence>
<evidence type="ECO:0000259" key="9">
    <source>
        <dbReference type="Pfam" id="PF01977"/>
    </source>
</evidence>
<comment type="pathway">
    <text evidence="2">Isoprenoid biosynthesis; isopentenyl diphosphate biosynthesis via mevalonate pathway.</text>
</comment>
<evidence type="ECO:0000256" key="6">
    <source>
        <dbReference type="ARBA" id="ARBA00049727"/>
    </source>
</evidence>
<dbReference type="InterPro" id="IPR049381">
    <property type="entry name" value="UbiD-like_C"/>
</dbReference>
<sequence>MWYISDVVRRLEEEGKVLNLKKPLKDVYEPTKWLLESDKLGKAVRFDVEGKKPSCVGNVIARRETLYEILNVKGDFEAYEKLIASMSVKHGDSWYVEENFWEHYVRYEGSFEDLPAIKFFERDGGKYITSSVVIAEASDVKSYNASVHRLMLVPGKGFAIRIVPRHLYRIYEFNRGLGRETPIAIAIGTHPLALLSASISPPYGVFEFALASYLASSKVPIVKTPMYGLPVVAGTSVVIEGRITEEFVDEGPFVDLLSLYDVVRKQPLIKVDSIYVNKEEPLFHVILPGGSEHKILMGFSREAFIWDAVRKVVPKVVKVRLTNGGGGWLHAVVSIEKNHDGDSKNAIMAAFAAHQSLKHVVVVDSDVDPDSPEEVEWAIATRFQASKGLIVIKDARGSTLDPSSSDGLTDKVGIDATTPTKERIKYLKPKVPL</sequence>
<proteinExistence type="inferred from homology"/>
<organism evidence="11 12">
    <name type="scientific">Zestosphaera tikiterensis</name>
    <dbReference type="NCBI Taxonomy" id="1973259"/>
    <lineage>
        <taxon>Archaea</taxon>
        <taxon>Thermoproteota</taxon>
        <taxon>Thermoprotei</taxon>
        <taxon>Desulfurococcales</taxon>
        <taxon>Desulfurococcaceae</taxon>
        <taxon>Zestosphaera</taxon>
    </lineage>
</organism>
<feature type="domain" description="3-octaprenyl-4-hydroxybenzoate carboxy-lyase-like C-terminal" evidence="10">
    <location>
        <begin position="295"/>
        <end position="416"/>
    </location>
</feature>
<comment type="similarity">
    <text evidence="3">Belongs to the UbiD family.</text>
</comment>
<dbReference type="EMBL" id="NBVN01000004">
    <property type="protein sequence ID" value="PUA32139.1"/>
    <property type="molecule type" value="Genomic_DNA"/>
</dbReference>
<comment type="cofactor">
    <cofactor evidence="8">
        <name>prenylated FMN</name>
        <dbReference type="ChEBI" id="CHEBI:87746"/>
    </cofactor>
</comment>
<comment type="function">
    <text evidence="5">Catalyzes the conversion of trans-anhydromevalonate 5-phosphate (tAHMP) into isopentenyl phosphate. Involved in the archaeal mevalonate (MVA) pathway, which provides fundamental precursors for isoprenoid biosynthesis, such as isopentenyl diphosphate (IPP) and dimethylallyl diphosphate (DMAPP).</text>
</comment>
<dbReference type="SUPFAM" id="SSF143968">
    <property type="entry name" value="UbiD C-terminal domain-like"/>
    <property type="match status" value="1"/>
</dbReference>
<dbReference type="Proteomes" id="UP000244093">
    <property type="component" value="Unassembled WGS sequence"/>
</dbReference>
<dbReference type="InterPro" id="IPR002830">
    <property type="entry name" value="UbiD"/>
</dbReference>
<dbReference type="AlphaFoldDB" id="A0A2R7Y422"/>
<dbReference type="PANTHER" id="PTHR30108:SF21">
    <property type="entry name" value="4-HYDROXYBENZOATE DECARBOXYLASE"/>
    <property type="match status" value="1"/>
</dbReference>
<accession>A0A2R7Y422</accession>
<feature type="domain" description="3-octaprenyl-4-hydroxybenzoate carboxy-lyase-like Rift-related" evidence="9">
    <location>
        <begin position="110"/>
        <end position="290"/>
    </location>
</feature>
<dbReference type="PANTHER" id="PTHR30108">
    <property type="entry name" value="3-OCTAPRENYL-4-HYDROXYBENZOATE CARBOXY-LYASE-RELATED"/>
    <property type="match status" value="1"/>
</dbReference>
<dbReference type="InterPro" id="IPR048304">
    <property type="entry name" value="UbiD_Rift_dom"/>
</dbReference>
<evidence type="ECO:0000256" key="1">
    <source>
        <dbReference type="ARBA" id="ARBA00001936"/>
    </source>
</evidence>
<gene>
    <name evidence="11" type="ORF">B7O98_05550</name>
</gene>
<evidence type="ECO:0000256" key="8">
    <source>
        <dbReference type="ARBA" id="ARBA00049936"/>
    </source>
</evidence>
<dbReference type="Pfam" id="PF20696">
    <property type="entry name" value="UbiD_C"/>
    <property type="match status" value="1"/>
</dbReference>
<comment type="caution">
    <text evidence="11">The sequence shown here is derived from an EMBL/GenBank/DDBJ whole genome shotgun (WGS) entry which is preliminary data.</text>
</comment>
<dbReference type="SUPFAM" id="SSF50475">
    <property type="entry name" value="FMN-binding split barrel"/>
    <property type="match status" value="1"/>
</dbReference>
<dbReference type="Pfam" id="PF01977">
    <property type="entry name" value="UbiD"/>
    <property type="match status" value="1"/>
</dbReference>
<dbReference type="EC" id="4.1.1.126" evidence="6"/>
<dbReference type="GO" id="GO:0016831">
    <property type="term" value="F:carboxy-lyase activity"/>
    <property type="evidence" value="ECO:0007669"/>
    <property type="project" value="InterPro"/>
</dbReference>
<comment type="cofactor">
    <cofactor evidence="1">
        <name>Mn(2+)</name>
        <dbReference type="ChEBI" id="CHEBI:29035"/>
    </cofactor>
</comment>
<dbReference type="GO" id="GO:0005737">
    <property type="term" value="C:cytoplasm"/>
    <property type="evidence" value="ECO:0007669"/>
    <property type="project" value="TreeGrafter"/>
</dbReference>